<reference evidence="1" key="1">
    <citation type="submission" date="2022-07" db="EMBL/GenBank/DDBJ databases">
        <title>Phylogenomic reconstructions and comparative analyses of Kickxellomycotina fungi.</title>
        <authorList>
            <person name="Reynolds N.K."/>
            <person name="Stajich J.E."/>
            <person name="Barry K."/>
            <person name="Grigoriev I.V."/>
            <person name="Crous P."/>
            <person name="Smith M.E."/>
        </authorList>
    </citation>
    <scope>NUCLEOTIDE SEQUENCE</scope>
    <source>
        <strain evidence="1">NRRL 5244</strain>
    </source>
</reference>
<organism evidence="1 2">
    <name type="scientific">Linderina macrospora</name>
    <dbReference type="NCBI Taxonomy" id="4868"/>
    <lineage>
        <taxon>Eukaryota</taxon>
        <taxon>Fungi</taxon>
        <taxon>Fungi incertae sedis</taxon>
        <taxon>Zoopagomycota</taxon>
        <taxon>Kickxellomycotina</taxon>
        <taxon>Kickxellomycetes</taxon>
        <taxon>Kickxellales</taxon>
        <taxon>Kickxellaceae</taxon>
        <taxon>Linderina</taxon>
    </lineage>
</organism>
<proteinExistence type="predicted"/>
<comment type="caution">
    <text evidence="1">The sequence shown here is derived from an EMBL/GenBank/DDBJ whole genome shotgun (WGS) entry which is preliminary data.</text>
</comment>
<gene>
    <name evidence="1" type="ORF">FBU59_000420</name>
</gene>
<evidence type="ECO:0000313" key="1">
    <source>
        <dbReference type="EMBL" id="KAJ1950982.1"/>
    </source>
</evidence>
<accession>A0ACC1JH59</accession>
<protein>
    <submittedName>
        <fullName evidence="1">Uncharacterized protein</fullName>
    </submittedName>
</protein>
<sequence>MKLAKIILAIVLVVSGAVLGAPADISSPAHPQSAALAAPTTSVEELSPSEARAMAMTLAGDVIDSLTAIRAMSQNPKPLIRAKDDDEGDDDASPSKIIGQIASAIRPVLKQFTNIVSAAVPEGPQRQLVKATSSAINSLLPLLLKYALAG</sequence>
<name>A0ACC1JH59_9FUNG</name>
<evidence type="ECO:0000313" key="2">
    <source>
        <dbReference type="Proteomes" id="UP001150603"/>
    </source>
</evidence>
<dbReference type="EMBL" id="JANBPW010000081">
    <property type="protein sequence ID" value="KAJ1950982.1"/>
    <property type="molecule type" value="Genomic_DNA"/>
</dbReference>
<keyword evidence="2" id="KW-1185">Reference proteome</keyword>
<dbReference type="Proteomes" id="UP001150603">
    <property type="component" value="Unassembled WGS sequence"/>
</dbReference>